<feature type="compositionally biased region" description="Polar residues" evidence="5">
    <location>
        <begin position="117"/>
        <end position="127"/>
    </location>
</feature>
<feature type="transmembrane region" description="Helical" evidence="6">
    <location>
        <begin position="214"/>
        <end position="235"/>
    </location>
</feature>
<dbReference type="Pfam" id="PF00002">
    <property type="entry name" value="7tm_2"/>
    <property type="match status" value="1"/>
</dbReference>
<dbReference type="GO" id="GO:0003964">
    <property type="term" value="F:RNA-directed DNA polymerase activity"/>
    <property type="evidence" value="ECO:0007669"/>
    <property type="project" value="UniProtKB-KW"/>
</dbReference>
<dbReference type="PROSITE" id="PS50261">
    <property type="entry name" value="G_PROTEIN_RECEP_F2_4"/>
    <property type="match status" value="1"/>
</dbReference>
<dbReference type="GO" id="GO:0007166">
    <property type="term" value="P:cell surface receptor signaling pathway"/>
    <property type="evidence" value="ECO:0007669"/>
    <property type="project" value="InterPro"/>
</dbReference>
<feature type="transmembrane region" description="Helical" evidence="6">
    <location>
        <begin position="184"/>
        <end position="202"/>
    </location>
</feature>
<keyword evidence="8" id="KW-0695">RNA-directed DNA polymerase</keyword>
<evidence type="ECO:0000313" key="9">
    <source>
        <dbReference type="Proteomes" id="UP000225706"/>
    </source>
</evidence>
<feature type="domain" description="G-protein coupled receptors family 2 profile 2" evidence="7">
    <location>
        <begin position="171"/>
        <end position="252"/>
    </location>
</feature>
<keyword evidence="8" id="KW-0808">Transferase</keyword>
<comment type="caution">
    <text evidence="8">The sequence shown here is derived from an EMBL/GenBank/DDBJ whole genome shotgun (WGS) entry which is preliminary data.</text>
</comment>
<feature type="region of interest" description="Disordered" evidence="5">
    <location>
        <begin position="376"/>
        <end position="412"/>
    </location>
</feature>
<evidence type="ECO:0000256" key="1">
    <source>
        <dbReference type="ARBA" id="ARBA00004141"/>
    </source>
</evidence>
<organism evidence="8 9">
    <name type="scientific">Stylophora pistillata</name>
    <name type="common">Smooth cauliflower coral</name>
    <dbReference type="NCBI Taxonomy" id="50429"/>
    <lineage>
        <taxon>Eukaryota</taxon>
        <taxon>Metazoa</taxon>
        <taxon>Cnidaria</taxon>
        <taxon>Anthozoa</taxon>
        <taxon>Hexacorallia</taxon>
        <taxon>Scleractinia</taxon>
        <taxon>Astrocoeniina</taxon>
        <taxon>Pocilloporidae</taxon>
        <taxon>Stylophora</taxon>
    </lineage>
</organism>
<keyword evidence="8" id="KW-0548">Nucleotidyltransferase</keyword>
<accession>A0A2B4SA55</accession>
<evidence type="ECO:0000313" key="8">
    <source>
        <dbReference type="EMBL" id="PFX25467.1"/>
    </source>
</evidence>
<evidence type="ECO:0000256" key="4">
    <source>
        <dbReference type="ARBA" id="ARBA00023136"/>
    </source>
</evidence>
<reference evidence="9" key="1">
    <citation type="journal article" date="2017" name="bioRxiv">
        <title>Comparative analysis of the genomes of Stylophora pistillata and Acropora digitifera provides evidence for extensive differences between species of corals.</title>
        <authorList>
            <person name="Voolstra C.R."/>
            <person name="Li Y."/>
            <person name="Liew Y.J."/>
            <person name="Baumgarten S."/>
            <person name="Zoccola D."/>
            <person name="Flot J.-F."/>
            <person name="Tambutte S."/>
            <person name="Allemand D."/>
            <person name="Aranda M."/>
        </authorList>
    </citation>
    <scope>NUCLEOTIDE SEQUENCE [LARGE SCALE GENOMIC DNA]</scope>
</reference>
<dbReference type="Proteomes" id="UP000225706">
    <property type="component" value="Unassembled WGS sequence"/>
</dbReference>
<feature type="region of interest" description="Disordered" evidence="5">
    <location>
        <begin position="110"/>
        <end position="133"/>
    </location>
</feature>
<protein>
    <submittedName>
        <fullName evidence="8">RNA-directed DNA polymerase from mobile element jockey</fullName>
    </submittedName>
</protein>
<dbReference type="AlphaFoldDB" id="A0A2B4SA55"/>
<keyword evidence="9" id="KW-1185">Reference proteome</keyword>
<evidence type="ECO:0000256" key="5">
    <source>
        <dbReference type="SAM" id="MobiDB-lite"/>
    </source>
</evidence>
<feature type="transmembrane region" description="Helical" evidence="6">
    <location>
        <begin position="454"/>
        <end position="476"/>
    </location>
</feature>
<dbReference type="Gene3D" id="1.20.1070.10">
    <property type="entry name" value="Rhodopsin 7-helix transmembrane proteins"/>
    <property type="match status" value="1"/>
</dbReference>
<keyword evidence="2 6" id="KW-0812">Transmembrane</keyword>
<evidence type="ECO:0000256" key="6">
    <source>
        <dbReference type="SAM" id="Phobius"/>
    </source>
</evidence>
<comment type="subcellular location">
    <subcellularLocation>
        <location evidence="1">Membrane</location>
        <topology evidence="1">Multi-pass membrane protein</topology>
    </subcellularLocation>
</comment>
<dbReference type="GO" id="GO:0004930">
    <property type="term" value="F:G protein-coupled receptor activity"/>
    <property type="evidence" value="ECO:0007669"/>
    <property type="project" value="InterPro"/>
</dbReference>
<dbReference type="InterPro" id="IPR017981">
    <property type="entry name" value="GPCR_2-like_7TM"/>
</dbReference>
<dbReference type="EMBL" id="LSMT01000150">
    <property type="protein sequence ID" value="PFX25467.1"/>
    <property type="molecule type" value="Genomic_DNA"/>
</dbReference>
<dbReference type="PANTHER" id="PTHR12011:SF347">
    <property type="entry name" value="FI21270P1-RELATED"/>
    <property type="match status" value="1"/>
</dbReference>
<dbReference type="PANTHER" id="PTHR12011">
    <property type="entry name" value="ADHESION G-PROTEIN COUPLED RECEPTOR"/>
    <property type="match status" value="1"/>
</dbReference>
<gene>
    <name evidence="8" type="primary">pol</name>
    <name evidence="8" type="ORF">AWC38_SpisGene9890</name>
</gene>
<sequence>MGIHTEKKRLLTFVMMGFVLQILIQVTLSVYFHQGDFIKHDPLSISVRVTKPPTKVAKSTPSSAEPTALGQGDYIPLTTHVQRPTTAVSKGNSCNTDGYSVNTTQSTLLERPGVRDTTGNNRVSNSSGEDRGQKRNKALIGHIFSQPSDDAKVKEKREFLKSKGCYSASFDKIMCSIYAVIQHYLHTSLYTWMLVEGINLYLKMVKVFNFGKPYLIYALLGWGIPGVIVGLVAAIQPSTYDMGKVLYKEVNCGALKFTGTVDRKSVANTHPSYAKGLVCGIQTEMIEFQIQVEKMEAKSATRLCSVYSLRRNFIKHYPYSISGRVTKPPTKVAKSTPSSAEPTALSQGDYIPLTTHVQRPTTAVSKGNSCNTDGYSVNTTQSTLLERPGVRDTTGNDRVSNSSGGDGGQKRNKALKSGRFIFANPANTNERINHNQVLEDLETTLVSISVRAEVISFAFLTVIRYVGVIVGLVVAIQSSTYDMGKILYEEVNCGTLKFTGTVERLSIKISQKEIEEMICKLKVKKAKGPDGVPARLLKTAGTMDLLTNMLNDVLAELQKWCDRYQMIPHPEKCKAMIMQRQSSFIGPIQALRLGNNNIERTISETLLGVQVDNKLSWSDHATNVAKSFASKLSLRRRMRFLPRKQVEDLYTKVILPSVTYGLIVWGSCSKTHLNNLEKLHGRAGKVVYGLPWDTSAEDVLTRTGWDSLETMYKVRLTEFVFKCTRGFTVMEFEKLFTQRRSGRRRKDDIILPRPETDFIRNSISYRGAIAWNSLTNKETTAKTLKDFKRCLRKFDTDKINFEPILAITKNRDTGYKYF</sequence>
<feature type="transmembrane region" description="Helical" evidence="6">
    <location>
        <begin position="12"/>
        <end position="32"/>
    </location>
</feature>
<keyword evidence="3 6" id="KW-1133">Transmembrane helix</keyword>
<proteinExistence type="predicted"/>
<name>A0A2B4SA55_STYPI</name>
<evidence type="ECO:0000256" key="2">
    <source>
        <dbReference type="ARBA" id="ARBA00022692"/>
    </source>
</evidence>
<dbReference type="OrthoDB" id="16753at2759"/>
<dbReference type="InterPro" id="IPR000832">
    <property type="entry name" value="GPCR_2_secretin-like"/>
</dbReference>
<evidence type="ECO:0000259" key="7">
    <source>
        <dbReference type="PROSITE" id="PS50261"/>
    </source>
</evidence>
<dbReference type="GO" id="GO:0005886">
    <property type="term" value="C:plasma membrane"/>
    <property type="evidence" value="ECO:0007669"/>
    <property type="project" value="TreeGrafter"/>
</dbReference>
<keyword evidence="4 6" id="KW-0472">Membrane</keyword>
<evidence type="ECO:0000256" key="3">
    <source>
        <dbReference type="ARBA" id="ARBA00022989"/>
    </source>
</evidence>